<organism evidence="1 2">
    <name type="scientific">Tree shrew adenovirus serotype 1</name>
    <name type="common">TSAdV-1</name>
    <name type="synonym">Tupaia adenovirus 1</name>
    <dbReference type="NCBI Taxonomy" id="47680"/>
    <lineage>
        <taxon>Viruses</taxon>
        <taxon>Varidnaviria</taxon>
        <taxon>Bamfordvirae</taxon>
        <taxon>Preplasmiviricota</taxon>
        <taxon>Polisuviricotina</taxon>
        <taxon>Pharingeaviricetes</taxon>
        <taxon>Rowavirales</taxon>
        <taxon>Adenoviridae</taxon>
        <taxon>Mastadenovirus</taxon>
        <taxon>Mastadenovirus tupaiae</taxon>
        <taxon>Tree shrew mastadenovirus A</taxon>
    </lineage>
</organism>
<accession>A0A2U9AG98</accession>
<evidence type="ECO:0000313" key="2">
    <source>
        <dbReference type="Proteomes" id="UP000319740"/>
    </source>
</evidence>
<dbReference type="EMBL" id="MF780605">
    <property type="protein sequence ID" value="AWO77122.1"/>
    <property type="molecule type" value="Genomic_DNA"/>
</dbReference>
<reference evidence="1 2" key="1">
    <citation type="submission" date="2017-08" db="EMBL/GenBank/DDBJ databases">
        <title>The genome of a new adenovirus from tree shrew.</title>
        <authorList>
            <person name="Song Q."/>
            <person name="Sun X."/>
            <person name="Dai J."/>
        </authorList>
    </citation>
    <scope>NUCLEOTIDE SEQUENCE [LARGE SCALE GENOMIC DNA]</scope>
    <source>
        <strain evidence="1">KM</strain>
    </source>
</reference>
<proteinExistence type="predicted"/>
<sequence>MEPITCPPLHCSEQDCICWLAEAINKIVIALRYLPFGSWHQCHALLTLYDRFREVFEKHRRVSWEKTFFLFQKYNQVRALLQQYEQNSD</sequence>
<name>A0A2U9AG98_ADET1</name>
<organismHost>
    <name type="scientific">Tupaiidae</name>
    <name type="common">tree shrews</name>
    <dbReference type="NCBI Taxonomy" id="9393"/>
</organismHost>
<dbReference type="Proteomes" id="UP000319740">
    <property type="component" value="Segment"/>
</dbReference>
<evidence type="ECO:0000313" key="1">
    <source>
        <dbReference type="EMBL" id="AWO77122.1"/>
    </source>
</evidence>
<protein>
    <submittedName>
        <fullName evidence="1">E4 ORFF</fullName>
    </submittedName>
</protein>